<dbReference type="PANTHER" id="PTHR10177">
    <property type="entry name" value="CYCLINS"/>
    <property type="match status" value="1"/>
</dbReference>
<feature type="region of interest" description="Disordered" evidence="2">
    <location>
        <begin position="45"/>
        <end position="66"/>
    </location>
</feature>
<dbReference type="InterPro" id="IPR036915">
    <property type="entry name" value="Cyclin-like_sf"/>
</dbReference>
<feature type="region of interest" description="Disordered" evidence="2">
    <location>
        <begin position="413"/>
        <end position="459"/>
    </location>
</feature>
<feature type="domain" description="Cyclin N-terminal" evidence="3">
    <location>
        <begin position="97"/>
        <end position="211"/>
    </location>
</feature>
<evidence type="ECO:0000259" key="4">
    <source>
        <dbReference type="Pfam" id="PF02984"/>
    </source>
</evidence>
<name>A0A7S4AEZ9_9STRA</name>
<dbReference type="InterPro" id="IPR039361">
    <property type="entry name" value="Cyclin"/>
</dbReference>
<protein>
    <recommendedName>
        <fullName evidence="6">Cyclin-like domain-containing protein</fullName>
    </recommendedName>
</protein>
<dbReference type="SUPFAM" id="SSF47954">
    <property type="entry name" value="Cyclin-like"/>
    <property type="match status" value="1"/>
</dbReference>
<feature type="domain" description="Cyclin C-terminal" evidence="4">
    <location>
        <begin position="280"/>
        <end position="349"/>
    </location>
</feature>
<dbReference type="InterPro" id="IPR004367">
    <property type="entry name" value="Cyclin_C-dom"/>
</dbReference>
<organism evidence="5">
    <name type="scientific">Pseudo-nitzschia australis</name>
    <dbReference type="NCBI Taxonomy" id="44445"/>
    <lineage>
        <taxon>Eukaryota</taxon>
        <taxon>Sar</taxon>
        <taxon>Stramenopiles</taxon>
        <taxon>Ochrophyta</taxon>
        <taxon>Bacillariophyta</taxon>
        <taxon>Bacillariophyceae</taxon>
        <taxon>Bacillariophycidae</taxon>
        <taxon>Bacillariales</taxon>
        <taxon>Bacillariaceae</taxon>
        <taxon>Pseudo-nitzschia</taxon>
    </lineage>
</organism>
<evidence type="ECO:0008006" key="6">
    <source>
        <dbReference type="Google" id="ProtNLM"/>
    </source>
</evidence>
<accession>A0A7S4AEZ9</accession>
<feature type="compositionally biased region" description="Basic and acidic residues" evidence="2">
    <location>
        <begin position="50"/>
        <end position="66"/>
    </location>
</feature>
<sequence>MSIHYNTVGDCTVNSINSSSSSSSSSRRVGNKTYSDTLNMYTNMNPSSHHYNDNDSHNHNQNDDDDERRIVLRTMKAMENSVYKRPRAECLPDMFRGLWRKQIVEWMYVLVKFCKLRHEATAAAVHYLDTAVWASASSSSSSISISLVQTPRDYQLCAMAALHLALKVYDSPTVRVIKLSDLVKLGGGQFTEDDIVQKEHDLLRALRWRINPPTANCFLQRYLELVPLFELDEEEHTCDHDHDECGRDIDGDEVSNNNNNSNYGDQLEPMEHRRRVRLRKIEEIAIEFIEVATRHDRFLSIPSSVIAYAALLSAMELRQEQNVQHQHQIFCLDYDLVAFLQNMRNIAEMGDLTVTVTNDEDCRGDGIGLSRLVLRTKMLLEKIVQGVPVPPEEDDDYFFNSAVAAKTKMYRGENCNGDHINNRDDNNKGKHSDKKSSFGKFKKLSTKTSSSSLSPTSTI</sequence>
<dbReference type="AlphaFoldDB" id="A0A7S4AEZ9"/>
<dbReference type="InterPro" id="IPR006671">
    <property type="entry name" value="Cyclin_N"/>
</dbReference>
<evidence type="ECO:0000256" key="2">
    <source>
        <dbReference type="SAM" id="MobiDB-lite"/>
    </source>
</evidence>
<reference evidence="5" key="1">
    <citation type="submission" date="2021-01" db="EMBL/GenBank/DDBJ databases">
        <authorList>
            <person name="Corre E."/>
            <person name="Pelletier E."/>
            <person name="Niang G."/>
            <person name="Scheremetjew M."/>
            <person name="Finn R."/>
            <person name="Kale V."/>
            <person name="Holt S."/>
            <person name="Cochrane G."/>
            <person name="Meng A."/>
            <person name="Brown T."/>
            <person name="Cohen L."/>
        </authorList>
    </citation>
    <scope>NUCLEOTIDE SEQUENCE</scope>
    <source>
        <strain evidence="5">10249 10 AB</strain>
    </source>
</reference>
<dbReference type="Pfam" id="PF02984">
    <property type="entry name" value="Cyclin_C"/>
    <property type="match status" value="1"/>
</dbReference>
<dbReference type="Gene3D" id="1.10.472.10">
    <property type="entry name" value="Cyclin-like"/>
    <property type="match status" value="1"/>
</dbReference>
<proteinExistence type="predicted"/>
<evidence type="ECO:0000313" key="5">
    <source>
        <dbReference type="EMBL" id="CAE0713524.1"/>
    </source>
</evidence>
<evidence type="ECO:0000259" key="3">
    <source>
        <dbReference type="Pfam" id="PF00134"/>
    </source>
</evidence>
<feature type="compositionally biased region" description="Basic and acidic residues" evidence="2">
    <location>
        <begin position="420"/>
        <end position="436"/>
    </location>
</feature>
<gene>
    <name evidence="5" type="ORF">PAUS00366_LOCUS6276</name>
</gene>
<keyword evidence="1" id="KW-0195">Cyclin</keyword>
<dbReference type="EMBL" id="HBIX01008109">
    <property type="protein sequence ID" value="CAE0713524.1"/>
    <property type="molecule type" value="Transcribed_RNA"/>
</dbReference>
<dbReference type="Pfam" id="PF00134">
    <property type="entry name" value="Cyclin_N"/>
    <property type="match status" value="1"/>
</dbReference>
<evidence type="ECO:0000256" key="1">
    <source>
        <dbReference type="ARBA" id="ARBA00023127"/>
    </source>
</evidence>
<feature type="compositionally biased region" description="Low complexity" evidence="2">
    <location>
        <begin position="446"/>
        <end position="459"/>
    </location>
</feature>